<dbReference type="PANTHER" id="PTHR23026:SF123">
    <property type="entry name" value="NAD(P)H NITROREDUCTASE RV3131-RELATED"/>
    <property type="match status" value="1"/>
</dbReference>
<evidence type="ECO:0008006" key="3">
    <source>
        <dbReference type="Google" id="ProtNLM"/>
    </source>
</evidence>
<dbReference type="PANTHER" id="PTHR23026">
    <property type="entry name" value="NADPH NITROREDUCTASE"/>
    <property type="match status" value="1"/>
</dbReference>
<accession>A0ABS2RNM8</accession>
<sequence>MITEESRLGTLQQAIELAGRAPSLHNSQPWLFRLGPRQVELYADHRRWLPSTDTDQRDLLLSCGAALHHLRIALAVAGVHTTVHRLPDPNDPKHLATVELDTSTALDAQRELATAIPDRRSDRRPFSHWPIPEAFQRQLTERASEQGGLLRVITDAWARGVLVAAIHQAATAQDQVPGYRSELESWTGREGDDGIPRANLLRTMPAPVESSRAFGVGDIETTIEERPEDATLMVLGSTSDDPLSQLRAGEAMSAVLLQATQLGLAGCPLSQPLEIGATRKILQDQVLGGTLSPEIVFRFGWAPAGEPLPPTPRRPVSDIIELLPS</sequence>
<proteinExistence type="predicted"/>
<dbReference type="EMBL" id="JAFBCF010000001">
    <property type="protein sequence ID" value="MBM7800620.1"/>
    <property type="molecule type" value="Genomic_DNA"/>
</dbReference>
<dbReference type="NCBIfam" id="NF047509">
    <property type="entry name" value="Rv3131_FMN_oxido"/>
    <property type="match status" value="1"/>
</dbReference>
<comment type="caution">
    <text evidence="1">The sequence shown here is derived from an EMBL/GenBank/DDBJ whole genome shotgun (WGS) entry which is preliminary data.</text>
</comment>
<dbReference type="InterPro" id="IPR050627">
    <property type="entry name" value="Nitroreductase/BluB"/>
</dbReference>
<dbReference type="Gene3D" id="3.40.109.10">
    <property type="entry name" value="NADH Oxidase"/>
    <property type="match status" value="1"/>
</dbReference>
<dbReference type="RefSeq" id="WP_204919977.1">
    <property type="nucleotide sequence ID" value="NZ_BAAAQP010000003.1"/>
</dbReference>
<evidence type="ECO:0000313" key="2">
    <source>
        <dbReference type="Proteomes" id="UP000704762"/>
    </source>
</evidence>
<dbReference type="Proteomes" id="UP000704762">
    <property type="component" value="Unassembled WGS sequence"/>
</dbReference>
<dbReference type="InterPro" id="IPR000415">
    <property type="entry name" value="Nitroreductase-like"/>
</dbReference>
<gene>
    <name evidence="1" type="ORF">JOE57_003541</name>
</gene>
<organism evidence="1 2">
    <name type="scientific">Microlunatus panaciterrae</name>
    <dbReference type="NCBI Taxonomy" id="400768"/>
    <lineage>
        <taxon>Bacteria</taxon>
        <taxon>Bacillati</taxon>
        <taxon>Actinomycetota</taxon>
        <taxon>Actinomycetes</taxon>
        <taxon>Propionibacteriales</taxon>
        <taxon>Propionibacteriaceae</taxon>
        <taxon>Microlunatus</taxon>
    </lineage>
</organism>
<protein>
    <recommendedName>
        <fullName evidence="3">Nitroreductase</fullName>
    </recommendedName>
</protein>
<dbReference type="SUPFAM" id="SSF55469">
    <property type="entry name" value="FMN-dependent nitroreductase-like"/>
    <property type="match status" value="2"/>
</dbReference>
<evidence type="ECO:0000313" key="1">
    <source>
        <dbReference type="EMBL" id="MBM7800620.1"/>
    </source>
</evidence>
<reference evidence="1 2" key="1">
    <citation type="submission" date="2021-01" db="EMBL/GenBank/DDBJ databases">
        <title>Sequencing the genomes of 1000 actinobacteria strains.</title>
        <authorList>
            <person name="Klenk H.-P."/>
        </authorList>
    </citation>
    <scope>NUCLEOTIDE SEQUENCE [LARGE SCALE GENOMIC DNA]</scope>
    <source>
        <strain evidence="1 2">DSM 18662</strain>
    </source>
</reference>
<name>A0ABS2RNM8_9ACTN</name>
<keyword evidence="2" id="KW-1185">Reference proteome</keyword>